<name>A0AAE9YR86_9GAMM</name>
<dbReference type="Gene3D" id="1.10.10.10">
    <property type="entry name" value="Winged helix-like DNA-binding domain superfamily/Winged helix DNA-binding domain"/>
    <property type="match status" value="1"/>
</dbReference>
<reference evidence="5 6" key="1">
    <citation type="journal article" date="2015" name="Genome Announc.">
        <title>Draft Genome Sequences of Marine Isolates of Thalassomonas viridans and Thalassomonas actiniarum.</title>
        <authorList>
            <person name="Olonade I."/>
            <person name="van Zyl L.J."/>
            <person name="Trindade M."/>
        </authorList>
    </citation>
    <scope>NUCLEOTIDE SEQUENCE [LARGE SCALE GENOMIC DNA]</scope>
    <source>
        <strain evidence="5 6">A5K-106</strain>
    </source>
</reference>
<dbReference type="EMBL" id="CP059735">
    <property type="protein sequence ID" value="WDD99391.1"/>
    <property type="molecule type" value="Genomic_DNA"/>
</dbReference>
<evidence type="ECO:0000313" key="6">
    <source>
        <dbReference type="Proteomes" id="UP000032568"/>
    </source>
</evidence>
<protein>
    <submittedName>
        <fullName evidence="5">Helix-turn-helix transcriptional regulator</fullName>
    </submittedName>
</protein>
<dbReference type="InterPro" id="IPR000792">
    <property type="entry name" value="Tscrpt_reg_LuxR_C"/>
</dbReference>
<dbReference type="InterPro" id="IPR036388">
    <property type="entry name" value="WH-like_DNA-bd_sf"/>
</dbReference>
<dbReference type="SMART" id="SM00421">
    <property type="entry name" value="HTH_LUXR"/>
    <property type="match status" value="1"/>
</dbReference>
<sequence>MKHIEQMIEKIESIDSKKGLNDFFQEVGKTFHYAWSGLVIFEPSSSKHFIPKFFGDVPAGLRTFISQDDNIKRYCLNESKPVDYRKLLLEKKALIPSNETEGVFSREECQLVVPVNGSGSEFACLIFSMPQQLMEEEILEKLGWYWVMLSPFIYSRYRKKVMEQGTKMTKRELECIKWASEGKTSWEISQLLTISQRTVDFHLANCITKTDSINRQQAVVKCILHGHLLAV</sequence>
<dbReference type="SUPFAM" id="SSF46894">
    <property type="entry name" value="C-terminal effector domain of the bipartite response regulators"/>
    <property type="match status" value="1"/>
</dbReference>
<reference evidence="5 6" key="2">
    <citation type="journal article" date="2022" name="Mar. Drugs">
        <title>Bioassay-Guided Fractionation Leads to the Detection of Cholic Acid Generated by the Rare Thalassomonas sp.</title>
        <authorList>
            <person name="Pheiffer F."/>
            <person name="Schneider Y.K."/>
            <person name="Hansen E.H."/>
            <person name="Andersen J.H."/>
            <person name="Isaksson J."/>
            <person name="Busche T."/>
            <person name="R C."/>
            <person name="Kalinowski J."/>
            <person name="Zyl L.V."/>
            <person name="Trindade M."/>
        </authorList>
    </citation>
    <scope>NUCLEOTIDE SEQUENCE [LARGE SCALE GENOMIC DNA]</scope>
    <source>
        <strain evidence="5 6">A5K-106</strain>
    </source>
</reference>
<evidence type="ECO:0000256" key="1">
    <source>
        <dbReference type="ARBA" id="ARBA00023015"/>
    </source>
</evidence>
<proteinExistence type="predicted"/>
<evidence type="ECO:0000256" key="2">
    <source>
        <dbReference type="ARBA" id="ARBA00023125"/>
    </source>
</evidence>
<evidence type="ECO:0000259" key="4">
    <source>
        <dbReference type="PROSITE" id="PS50043"/>
    </source>
</evidence>
<keyword evidence="1" id="KW-0805">Transcription regulation</keyword>
<dbReference type="GO" id="GO:0003677">
    <property type="term" value="F:DNA binding"/>
    <property type="evidence" value="ECO:0007669"/>
    <property type="project" value="UniProtKB-KW"/>
</dbReference>
<dbReference type="PROSITE" id="PS50043">
    <property type="entry name" value="HTH_LUXR_2"/>
    <property type="match status" value="1"/>
</dbReference>
<dbReference type="Proteomes" id="UP000032568">
    <property type="component" value="Chromosome"/>
</dbReference>
<dbReference type="PANTHER" id="PTHR44688">
    <property type="entry name" value="DNA-BINDING TRANSCRIPTIONAL ACTIVATOR DEVR_DOSR"/>
    <property type="match status" value="1"/>
</dbReference>
<gene>
    <name evidence="5" type="ORF">SG35_001495</name>
</gene>
<dbReference type="Pfam" id="PF00196">
    <property type="entry name" value="GerE"/>
    <property type="match status" value="1"/>
</dbReference>
<dbReference type="PANTHER" id="PTHR44688:SF16">
    <property type="entry name" value="DNA-BINDING TRANSCRIPTIONAL ACTIVATOR DEVR_DOSR"/>
    <property type="match status" value="1"/>
</dbReference>
<dbReference type="KEGG" id="tact:SG35_001495"/>
<dbReference type="InterPro" id="IPR016032">
    <property type="entry name" value="Sig_transdc_resp-reg_C-effctor"/>
</dbReference>
<dbReference type="GO" id="GO:0006355">
    <property type="term" value="P:regulation of DNA-templated transcription"/>
    <property type="evidence" value="ECO:0007669"/>
    <property type="project" value="InterPro"/>
</dbReference>
<accession>A0AAE9YR86</accession>
<feature type="domain" description="HTH luxR-type" evidence="4">
    <location>
        <begin position="161"/>
        <end position="226"/>
    </location>
</feature>
<evidence type="ECO:0000256" key="3">
    <source>
        <dbReference type="ARBA" id="ARBA00023163"/>
    </source>
</evidence>
<dbReference type="RefSeq" id="WP_053043186.1">
    <property type="nucleotide sequence ID" value="NZ_CP059735.1"/>
</dbReference>
<dbReference type="PRINTS" id="PR00038">
    <property type="entry name" value="HTHLUXR"/>
</dbReference>
<dbReference type="CDD" id="cd06170">
    <property type="entry name" value="LuxR_C_like"/>
    <property type="match status" value="1"/>
</dbReference>
<dbReference type="AlphaFoldDB" id="A0AAE9YR86"/>
<keyword evidence="2" id="KW-0238">DNA-binding</keyword>
<keyword evidence="3" id="KW-0804">Transcription</keyword>
<organism evidence="5 6">
    <name type="scientific">Thalassomonas actiniarum</name>
    <dbReference type="NCBI Taxonomy" id="485447"/>
    <lineage>
        <taxon>Bacteria</taxon>
        <taxon>Pseudomonadati</taxon>
        <taxon>Pseudomonadota</taxon>
        <taxon>Gammaproteobacteria</taxon>
        <taxon>Alteromonadales</taxon>
        <taxon>Colwelliaceae</taxon>
        <taxon>Thalassomonas</taxon>
    </lineage>
</organism>
<keyword evidence="6" id="KW-1185">Reference proteome</keyword>
<evidence type="ECO:0000313" key="5">
    <source>
        <dbReference type="EMBL" id="WDD99391.1"/>
    </source>
</evidence>